<dbReference type="EMBL" id="JAMYWD010000001">
    <property type="protein sequence ID" value="KAJ4980670.1"/>
    <property type="molecule type" value="Genomic_DNA"/>
</dbReference>
<organism evidence="2 3">
    <name type="scientific">Protea cynaroides</name>
    <dbReference type="NCBI Taxonomy" id="273540"/>
    <lineage>
        <taxon>Eukaryota</taxon>
        <taxon>Viridiplantae</taxon>
        <taxon>Streptophyta</taxon>
        <taxon>Embryophyta</taxon>
        <taxon>Tracheophyta</taxon>
        <taxon>Spermatophyta</taxon>
        <taxon>Magnoliopsida</taxon>
        <taxon>Proteales</taxon>
        <taxon>Proteaceae</taxon>
        <taxon>Protea</taxon>
    </lineage>
</organism>
<comment type="caution">
    <text evidence="2">The sequence shown here is derived from an EMBL/GenBank/DDBJ whole genome shotgun (WGS) entry which is preliminary data.</text>
</comment>
<evidence type="ECO:0000313" key="2">
    <source>
        <dbReference type="EMBL" id="KAJ4980670.1"/>
    </source>
</evidence>
<protein>
    <submittedName>
        <fullName evidence="2">Uncharacterized protein</fullName>
    </submittedName>
</protein>
<dbReference type="Proteomes" id="UP001141806">
    <property type="component" value="Unassembled WGS sequence"/>
</dbReference>
<dbReference type="AlphaFoldDB" id="A0A9Q0R2M8"/>
<accession>A0A9Q0R2M8</accession>
<feature type="region of interest" description="Disordered" evidence="1">
    <location>
        <begin position="60"/>
        <end position="95"/>
    </location>
</feature>
<feature type="compositionally biased region" description="Low complexity" evidence="1">
    <location>
        <begin position="60"/>
        <end position="70"/>
    </location>
</feature>
<name>A0A9Q0R2M8_9MAGN</name>
<gene>
    <name evidence="2" type="ORF">NE237_031507</name>
</gene>
<sequence>MNLLHHHRHLLLSSHPHSPPPTHNCHPSPLQDLDTLPPLAAIDQPIDIHSSMVLSWLLNSTPSPSSSSTSQMDDPPAPNPPRHSSRATRPPTNLGDYCCSHVQASSLSPLTSLVRSGTFSSLSHLTSYGHFSPSHKALLVSQQVFGMERSHGSRNQSTCSEQYMDHEYSTILQETHWMQIGLQGQVSL</sequence>
<proteinExistence type="predicted"/>
<evidence type="ECO:0000313" key="3">
    <source>
        <dbReference type="Proteomes" id="UP001141806"/>
    </source>
</evidence>
<feature type="region of interest" description="Disordered" evidence="1">
    <location>
        <begin position="12"/>
        <end position="31"/>
    </location>
</feature>
<keyword evidence="3" id="KW-1185">Reference proteome</keyword>
<evidence type="ECO:0000256" key="1">
    <source>
        <dbReference type="SAM" id="MobiDB-lite"/>
    </source>
</evidence>
<reference evidence="2" key="1">
    <citation type="journal article" date="2023" name="Plant J.">
        <title>The genome of the king protea, Protea cynaroides.</title>
        <authorList>
            <person name="Chang J."/>
            <person name="Duong T.A."/>
            <person name="Schoeman C."/>
            <person name="Ma X."/>
            <person name="Roodt D."/>
            <person name="Barker N."/>
            <person name="Li Z."/>
            <person name="Van de Peer Y."/>
            <person name="Mizrachi E."/>
        </authorList>
    </citation>
    <scope>NUCLEOTIDE SEQUENCE</scope>
    <source>
        <tissue evidence="2">Young leaves</tissue>
    </source>
</reference>